<dbReference type="Proteomes" id="UP001230156">
    <property type="component" value="Unassembled WGS sequence"/>
</dbReference>
<keyword evidence="3 4" id="KW-0143">Chaperone</keyword>
<dbReference type="PANTHER" id="PTHR38603">
    <property type="entry name" value="CHAPERONE NAPD"/>
    <property type="match status" value="1"/>
</dbReference>
<name>A0ABU0YGQ3_9PROT</name>
<accession>A0ABU0YGQ3</accession>
<evidence type="ECO:0000313" key="6">
    <source>
        <dbReference type="Proteomes" id="UP001230156"/>
    </source>
</evidence>
<evidence type="ECO:0000313" key="5">
    <source>
        <dbReference type="EMBL" id="MDQ7246375.1"/>
    </source>
</evidence>
<keyword evidence="6" id="KW-1185">Reference proteome</keyword>
<dbReference type="EMBL" id="JAUYVI010000001">
    <property type="protein sequence ID" value="MDQ7246375.1"/>
    <property type="molecule type" value="Genomic_DNA"/>
</dbReference>
<sequence>MPDTVHISSLVVHVRPERCAAIRAAIGRLEGAEVHAGTEDGKLVVVLETPSEAETLARIAAINDMQGTIAASLIYHEIDGDSEETSHA</sequence>
<dbReference type="Pfam" id="PF03927">
    <property type="entry name" value="NapD"/>
    <property type="match status" value="1"/>
</dbReference>
<reference evidence="6" key="1">
    <citation type="submission" date="2023-08" db="EMBL/GenBank/DDBJ databases">
        <title>Rhodospirillaceae gen. nov., a novel taxon isolated from the Yangtze River Yuezi River estuary sludge.</title>
        <authorList>
            <person name="Ruan L."/>
        </authorList>
    </citation>
    <scope>NUCLEOTIDE SEQUENCE [LARGE SCALE GENOMIC DNA]</scope>
    <source>
        <strain evidence="6">R-7</strain>
    </source>
</reference>
<organism evidence="5 6">
    <name type="scientific">Dongia sedimenti</name>
    <dbReference type="NCBI Taxonomy" id="3064282"/>
    <lineage>
        <taxon>Bacteria</taxon>
        <taxon>Pseudomonadati</taxon>
        <taxon>Pseudomonadota</taxon>
        <taxon>Alphaproteobacteria</taxon>
        <taxon>Rhodospirillales</taxon>
        <taxon>Dongiaceae</taxon>
        <taxon>Dongia</taxon>
    </lineage>
</organism>
<dbReference type="InterPro" id="IPR005623">
    <property type="entry name" value="Chaperone_NapD_NO3_reduct"/>
</dbReference>
<comment type="similarity">
    <text evidence="4">Belongs to the NapD family.</text>
</comment>
<keyword evidence="2 4" id="KW-0963">Cytoplasm</keyword>
<evidence type="ECO:0000256" key="3">
    <source>
        <dbReference type="ARBA" id="ARBA00023186"/>
    </source>
</evidence>
<evidence type="ECO:0000256" key="4">
    <source>
        <dbReference type="HAMAP-Rule" id="MF_02200"/>
    </source>
</evidence>
<dbReference type="RefSeq" id="WP_379953759.1">
    <property type="nucleotide sequence ID" value="NZ_JAUYVI010000001.1"/>
</dbReference>
<proteinExistence type="inferred from homology"/>
<comment type="caution">
    <text evidence="5">The sequence shown here is derived from an EMBL/GenBank/DDBJ whole genome shotgun (WGS) entry which is preliminary data.</text>
</comment>
<comment type="subcellular location">
    <subcellularLocation>
        <location evidence="1 4">Cytoplasm</location>
    </subcellularLocation>
</comment>
<protein>
    <recommendedName>
        <fullName evidence="4">Chaperone NapD</fullName>
    </recommendedName>
    <alternativeName>
        <fullName evidence="4">NapA signal peptide-binding chaperone NapD</fullName>
    </alternativeName>
</protein>
<comment type="subunit">
    <text evidence="4">Interacts with the cytoplasmic NapA precursor.</text>
</comment>
<gene>
    <name evidence="4" type="primary">napD</name>
    <name evidence="5" type="ORF">Q8A70_01795</name>
</gene>
<evidence type="ECO:0000256" key="2">
    <source>
        <dbReference type="ARBA" id="ARBA00022490"/>
    </source>
</evidence>
<evidence type="ECO:0000256" key="1">
    <source>
        <dbReference type="ARBA" id="ARBA00004496"/>
    </source>
</evidence>
<dbReference type="HAMAP" id="MF_02200">
    <property type="entry name" value="NapD"/>
    <property type="match status" value="1"/>
</dbReference>
<dbReference type="PANTHER" id="PTHR38603:SF1">
    <property type="entry name" value="CHAPERONE NAPD"/>
    <property type="match status" value="1"/>
</dbReference>
<dbReference type="Gene3D" id="3.30.70.920">
    <property type="match status" value="1"/>
</dbReference>
<comment type="function">
    <text evidence="4">Chaperone for NapA, the catalytic subunit of the periplasmic nitrate reductase. It binds directly and specifically to the twin-arginine signal peptide of NapA, preventing premature interaction with the Tat translocase and premature export.</text>
</comment>